<reference evidence="2" key="1">
    <citation type="submission" date="2021-12" db="EMBL/GenBank/DDBJ databases">
        <authorList>
            <person name="Zaccaron A."/>
            <person name="Stergiopoulos I."/>
        </authorList>
    </citation>
    <scope>NUCLEOTIDE SEQUENCE</scope>
    <source>
        <strain evidence="2">Race5_Kim</strain>
    </source>
</reference>
<evidence type="ECO:0000313" key="3">
    <source>
        <dbReference type="Proteomes" id="UP000756132"/>
    </source>
</evidence>
<feature type="compositionally biased region" description="Basic and acidic residues" evidence="1">
    <location>
        <begin position="33"/>
        <end position="55"/>
    </location>
</feature>
<organism evidence="2 3">
    <name type="scientific">Passalora fulva</name>
    <name type="common">Tomato leaf mold</name>
    <name type="synonym">Cladosporium fulvum</name>
    <dbReference type="NCBI Taxonomy" id="5499"/>
    <lineage>
        <taxon>Eukaryota</taxon>
        <taxon>Fungi</taxon>
        <taxon>Dikarya</taxon>
        <taxon>Ascomycota</taxon>
        <taxon>Pezizomycotina</taxon>
        <taxon>Dothideomycetes</taxon>
        <taxon>Dothideomycetidae</taxon>
        <taxon>Mycosphaerellales</taxon>
        <taxon>Mycosphaerellaceae</taxon>
        <taxon>Fulvia</taxon>
    </lineage>
</organism>
<sequence>MMDSKPIEFVSSAPPGTNKEEKQQSFVPRAHAAKGEPWRRKSEEAGRRSLYKTEQDTAAGRWQETGPHHPPMVDTQRGLDADDSSQTKHTCVRFVPRTISPTFGATSFNTFDASHDSLSSQKCVMLSTTVWPSAVGQAVAKAWFEDFCSSPVLYHAHCMAATAYRDLLSKCFLCSGGKFMLFHKASAISLIREQIERLESTSAQDIE</sequence>
<proteinExistence type="predicted"/>
<name>A0A9Q8L932_PASFU</name>
<reference evidence="2" key="2">
    <citation type="journal article" date="2022" name="Microb. Genom.">
        <title>A chromosome-scale genome assembly of the tomato pathogen Cladosporium fulvum reveals a compartmentalized genome architecture and the presence of a dispensable chromosome.</title>
        <authorList>
            <person name="Zaccaron A.Z."/>
            <person name="Chen L.H."/>
            <person name="Samaras A."/>
            <person name="Stergiopoulos I."/>
        </authorList>
    </citation>
    <scope>NUCLEOTIDE SEQUENCE</scope>
    <source>
        <strain evidence="2">Race5_Kim</strain>
    </source>
</reference>
<dbReference type="RefSeq" id="XP_047757428.1">
    <property type="nucleotide sequence ID" value="XM_047902775.1"/>
</dbReference>
<dbReference type="GeneID" id="71983505"/>
<dbReference type="Proteomes" id="UP000756132">
    <property type="component" value="Chromosome 2"/>
</dbReference>
<gene>
    <name evidence="2" type="ORF">CLAFUR5_03627</name>
</gene>
<accession>A0A9Q8L932</accession>
<dbReference type="AlphaFoldDB" id="A0A9Q8L932"/>
<dbReference type="EMBL" id="CP090164">
    <property type="protein sequence ID" value="UJO13062.1"/>
    <property type="molecule type" value="Genomic_DNA"/>
</dbReference>
<dbReference type="KEGG" id="ffu:CLAFUR5_03627"/>
<feature type="region of interest" description="Disordered" evidence="1">
    <location>
        <begin position="1"/>
        <end position="83"/>
    </location>
</feature>
<protein>
    <submittedName>
        <fullName evidence="2">Uncharacterized protein</fullName>
    </submittedName>
</protein>
<keyword evidence="3" id="KW-1185">Reference proteome</keyword>
<evidence type="ECO:0000313" key="2">
    <source>
        <dbReference type="EMBL" id="UJO13062.1"/>
    </source>
</evidence>
<dbReference type="OrthoDB" id="3469466at2759"/>
<evidence type="ECO:0000256" key="1">
    <source>
        <dbReference type="SAM" id="MobiDB-lite"/>
    </source>
</evidence>